<dbReference type="Gene3D" id="3.30.70.1430">
    <property type="entry name" value="Multidrug efflux transporter AcrB pore domain"/>
    <property type="match status" value="2"/>
</dbReference>
<dbReference type="PRINTS" id="PR00702">
    <property type="entry name" value="ACRIFLAVINRP"/>
</dbReference>
<keyword evidence="3" id="KW-1185">Reference proteome</keyword>
<feature type="transmembrane region" description="Helical" evidence="1">
    <location>
        <begin position="878"/>
        <end position="896"/>
    </location>
</feature>
<reference evidence="2 3" key="1">
    <citation type="submission" date="2020-11" db="EMBL/GenBank/DDBJ databases">
        <title>WGS of Herminiimonas contaminans strain Marseille-Q4544 isolated from planarians Schmidtea mediterranea.</title>
        <authorList>
            <person name="Kangale L."/>
        </authorList>
    </citation>
    <scope>NUCLEOTIDE SEQUENCE [LARGE SCALE GENOMIC DNA]</scope>
    <source>
        <strain evidence="2 3">Marseille-Q4544</strain>
    </source>
</reference>
<evidence type="ECO:0000256" key="1">
    <source>
        <dbReference type="SAM" id="Phobius"/>
    </source>
</evidence>
<evidence type="ECO:0000313" key="3">
    <source>
        <dbReference type="Proteomes" id="UP000657372"/>
    </source>
</evidence>
<name>A0ABS0EVD4_9BURK</name>
<keyword evidence="1" id="KW-1133">Transmembrane helix</keyword>
<feature type="transmembrane region" description="Helical" evidence="1">
    <location>
        <begin position="336"/>
        <end position="353"/>
    </location>
</feature>
<dbReference type="PANTHER" id="PTHR32063:SF21">
    <property type="entry name" value="MULTIDRUG RESISTANCE PROTEIN MDTB"/>
    <property type="match status" value="1"/>
</dbReference>
<feature type="transmembrane region" description="Helical" evidence="1">
    <location>
        <begin position="530"/>
        <end position="548"/>
    </location>
</feature>
<dbReference type="InterPro" id="IPR001036">
    <property type="entry name" value="Acrflvin-R"/>
</dbReference>
<dbReference type="RefSeq" id="WP_175625965.1">
    <property type="nucleotide sequence ID" value="NZ_JADOEL010000012.1"/>
</dbReference>
<dbReference type="Gene3D" id="3.30.70.1440">
    <property type="entry name" value="Multidrug efflux transporter AcrB pore domain"/>
    <property type="match status" value="1"/>
</dbReference>
<dbReference type="InterPro" id="IPR027463">
    <property type="entry name" value="AcrB_DN_DC_subdom"/>
</dbReference>
<dbReference type="Proteomes" id="UP000657372">
    <property type="component" value="Unassembled WGS sequence"/>
</dbReference>
<feature type="transmembrane region" description="Helical" evidence="1">
    <location>
        <begin position="431"/>
        <end position="451"/>
    </location>
</feature>
<dbReference type="PANTHER" id="PTHR32063">
    <property type="match status" value="1"/>
</dbReference>
<organism evidence="2 3">
    <name type="scientific">Herminiimonas contaminans</name>
    <dbReference type="NCBI Taxonomy" id="1111140"/>
    <lineage>
        <taxon>Bacteria</taxon>
        <taxon>Pseudomonadati</taxon>
        <taxon>Pseudomonadota</taxon>
        <taxon>Betaproteobacteria</taxon>
        <taxon>Burkholderiales</taxon>
        <taxon>Oxalobacteraceae</taxon>
        <taxon>Herminiimonas</taxon>
    </lineage>
</organism>
<comment type="caution">
    <text evidence="2">The sequence shown here is derived from an EMBL/GenBank/DDBJ whole genome shotgun (WGS) entry which is preliminary data.</text>
</comment>
<dbReference type="Gene3D" id="3.30.70.1320">
    <property type="entry name" value="Multidrug efflux transporter AcrB pore domain like"/>
    <property type="match status" value="1"/>
</dbReference>
<dbReference type="NCBIfam" id="NF033617">
    <property type="entry name" value="RND_permease_2"/>
    <property type="match status" value="1"/>
</dbReference>
<feature type="transmembrane region" description="Helical" evidence="1">
    <location>
        <begin position="463"/>
        <end position="487"/>
    </location>
</feature>
<gene>
    <name evidence="2" type="ORF">IXC47_13985</name>
</gene>
<dbReference type="Gene3D" id="1.20.1640.10">
    <property type="entry name" value="Multidrug efflux transporter AcrB transmembrane domain"/>
    <property type="match status" value="2"/>
</dbReference>
<dbReference type="Gene3D" id="3.30.2090.10">
    <property type="entry name" value="Multidrug efflux transporter AcrB TolC docking domain, DN and DC subdomains"/>
    <property type="match status" value="2"/>
</dbReference>
<dbReference type="EMBL" id="JADOEL010000012">
    <property type="protein sequence ID" value="MBF8178794.1"/>
    <property type="molecule type" value="Genomic_DNA"/>
</dbReference>
<dbReference type="Pfam" id="PF00873">
    <property type="entry name" value="ACR_tran"/>
    <property type="match status" value="1"/>
</dbReference>
<keyword evidence="1" id="KW-0812">Transmembrane</keyword>
<dbReference type="SUPFAM" id="SSF82693">
    <property type="entry name" value="Multidrug efflux transporter AcrB pore domain, PN1, PN2, PC1 and PC2 subdomains"/>
    <property type="match status" value="4"/>
</dbReference>
<keyword evidence="1" id="KW-0472">Membrane</keyword>
<proteinExistence type="predicted"/>
<feature type="transmembrane region" description="Helical" evidence="1">
    <location>
        <begin position="916"/>
        <end position="942"/>
    </location>
</feature>
<evidence type="ECO:0000313" key="2">
    <source>
        <dbReference type="EMBL" id="MBF8178794.1"/>
    </source>
</evidence>
<feature type="transmembrane region" description="Helical" evidence="1">
    <location>
        <begin position="360"/>
        <end position="381"/>
    </location>
</feature>
<accession>A0ABS0EVD4</accession>
<sequence>MNPSRIFIERPVATSLLMLAILLAGLLAYRLLPLSALPEVDYPTIQVTTLYPGASPDVISTTVTAPLERQFGQMPGLNQMTSTSSGGASVITLRFSLGLSLDVAEQEVQAAINAGSNLLPGDLPMPPIYSKVNPADAPVLTIAITSPTLPIIKVHDLVENRLAPKLSQVDGVGLVSIAGGQRPAVRIQGNPQALASLGLSLDDIRTAIVAANVNQAKGSFDGAQRASTIDANDQLKSAAEYQNLIIAWKNGNPLRLSDVAQIVDDAENLRLAAWVDRTPGVILNVQRQPGANVIQTVDRVKALLPKLQASLPGSVDVQVIADRTTTIRASVDDTQFELLLAIALVVMVIFLFLRSASATIIPSVAVPLSLVGTFGVIYLAGFSINNLTLMALTISTGFVVDDAIVMIENIARFVEEGDSPMEAALKGSKQIGFTIISLTVSLIAVLIPLLFMGDVVGRLFHEFAITMAVAILISAFVSLTLTPMMSARLLRPEHENKPTRLGKWSEEQFNRMVAAYGRALVWVLDRPRATLGVFGLTLALTALLYVIVPKGFFPVQDTGLIQVITEATQTSSFEAMSRRQQALADIILKDKDVDHLASFIGVDGANPTLSTGRMQITLKPFAERDASASEIIRRLNEATSRLPGITAYMQPVQDLTIEDRVSKTQYQFLLSSPDSTDLAKSNELLLARLKEIPELVDVASDLQNQGLQTYVQIDRETAGRLGVTVAAIDNALYNAFGQRLISTIYTQSSQYRVVLEAEAGRRRGPVSLEGLYVPVTNNNTNTTNGTGGTSSTLVFPATGQVPLTSVAQIIERPTALAINHVAQFPSATISFNLAPGASLGKAVDAIKAEEAKLNLPPSVETSFQGAAEAFRASLSSTLLLILAAVVTMYIVLGVLYESYIHPVTILSTLPSAGLGALLALLVAGLDLGIVGIIGIVLLIGIVKKNAIMMIDFALYAEREEHLAPREAIYKACLLRFRPILMTTMAALLGALPLMLGTGAGHELRHPLGVTMVGGLIVSQLLTLFTTPVIYLGFAKQAQRLKEWQERRAAARAQGGSAT</sequence>
<feature type="transmembrane region" description="Helical" evidence="1">
    <location>
        <begin position="1011"/>
        <end position="1033"/>
    </location>
</feature>
<dbReference type="NCBIfam" id="NF007798">
    <property type="entry name" value="PRK10503.1"/>
    <property type="match status" value="1"/>
</dbReference>
<protein>
    <submittedName>
        <fullName evidence="2">MdtB/MuxB family multidrug efflux RND transporter permease subunit</fullName>
    </submittedName>
</protein>
<dbReference type="SUPFAM" id="SSF82714">
    <property type="entry name" value="Multidrug efflux transporter AcrB TolC docking domain, DN and DC subdomains"/>
    <property type="match status" value="2"/>
</dbReference>
<feature type="transmembrane region" description="Helical" evidence="1">
    <location>
        <begin position="979"/>
        <end position="999"/>
    </location>
</feature>
<dbReference type="SUPFAM" id="SSF82866">
    <property type="entry name" value="Multidrug efflux transporter AcrB transmembrane domain"/>
    <property type="match status" value="2"/>
</dbReference>